<feature type="binding site" evidence="12">
    <location>
        <position position="735"/>
    </location>
    <ligand>
        <name>Zn(2+)</name>
        <dbReference type="ChEBI" id="CHEBI:29105"/>
    </ligand>
</feature>
<evidence type="ECO:0000256" key="9">
    <source>
        <dbReference type="ARBA" id="ARBA00022917"/>
    </source>
</evidence>
<proteinExistence type="inferred from homology"/>
<dbReference type="Proteomes" id="UP000239899">
    <property type="component" value="Unassembled WGS sequence"/>
</dbReference>
<dbReference type="Pfam" id="PF07973">
    <property type="entry name" value="tRNA_SAD"/>
    <property type="match status" value="1"/>
</dbReference>
<dbReference type="FunFam" id="3.30.980.10:FF:000004">
    <property type="entry name" value="Alanine--tRNA ligase, cytoplasmic"/>
    <property type="match status" value="2"/>
</dbReference>
<dbReference type="InterPro" id="IPR018163">
    <property type="entry name" value="Thr/Ala-tRNA-synth_IIc_edit"/>
</dbReference>
<dbReference type="InterPro" id="IPR059090">
    <property type="entry name" value="ALA1_helical"/>
</dbReference>
<keyword evidence="4 12" id="KW-0479">Metal-binding</keyword>
<dbReference type="SMART" id="SM00863">
    <property type="entry name" value="tRNA_SAD"/>
    <property type="match status" value="1"/>
</dbReference>
<evidence type="ECO:0000256" key="10">
    <source>
        <dbReference type="ARBA" id="ARBA00023146"/>
    </source>
</evidence>
<dbReference type="HAMAP" id="MF_00036_B">
    <property type="entry name" value="Ala_tRNA_synth_B"/>
    <property type="match status" value="1"/>
</dbReference>
<dbReference type="GO" id="GO:0008270">
    <property type="term" value="F:zinc ion binding"/>
    <property type="evidence" value="ECO:0007669"/>
    <property type="project" value="UniProtKB-UniRule"/>
</dbReference>
<dbReference type="Gene3D" id="3.10.310.40">
    <property type="match status" value="1"/>
</dbReference>
<dbReference type="PROSITE" id="PS50860">
    <property type="entry name" value="AA_TRNA_LIGASE_II_ALA"/>
    <property type="match status" value="1"/>
</dbReference>
<dbReference type="Gene3D" id="3.30.930.10">
    <property type="entry name" value="Bira Bifunctional Protein, Domain 2"/>
    <property type="match status" value="1"/>
</dbReference>
<evidence type="ECO:0000259" key="13">
    <source>
        <dbReference type="PROSITE" id="PS50860"/>
    </source>
</evidence>
<comment type="caution">
    <text evidence="14">The sequence shown here is derived from an EMBL/GenBank/DDBJ whole genome shotgun (WGS) entry which is preliminary data.</text>
</comment>
<dbReference type="SUPFAM" id="SSF55186">
    <property type="entry name" value="ThrRS/AlaRS common domain"/>
    <property type="match status" value="1"/>
</dbReference>
<keyword evidence="7 12" id="KW-0067">ATP-binding</keyword>
<keyword evidence="8 12" id="KW-0694">RNA-binding</keyword>
<dbReference type="Pfam" id="PF02272">
    <property type="entry name" value="DHHA1"/>
    <property type="match status" value="1"/>
</dbReference>
<dbReference type="Pfam" id="PF01411">
    <property type="entry name" value="tRNA-synt_2c"/>
    <property type="match status" value="1"/>
</dbReference>
<keyword evidence="10 12" id="KW-0030">Aminoacyl-tRNA synthetase</keyword>
<keyword evidence="2 12" id="KW-0820">tRNA-binding</keyword>
<dbReference type="EC" id="6.1.1.7" evidence="12"/>
<feature type="binding site" evidence="12">
    <location>
        <position position="739"/>
    </location>
    <ligand>
        <name>Zn(2+)</name>
        <dbReference type="ChEBI" id="CHEBI:29105"/>
    </ligand>
</feature>
<comment type="cofactor">
    <cofactor evidence="12">
        <name>Zn(2+)</name>
        <dbReference type="ChEBI" id="CHEBI:29105"/>
    </cofactor>
    <text evidence="12">Binds 1 zinc ion per subunit.</text>
</comment>
<dbReference type="SUPFAM" id="SSF101353">
    <property type="entry name" value="Putative anticodon-binding domain of alanyl-tRNA synthetase (AlaRS)"/>
    <property type="match status" value="1"/>
</dbReference>
<comment type="function">
    <text evidence="12">Catalyzes the attachment of alanine to tRNA(Ala) in a two-step reaction: alanine is first activated by ATP to form Ala-AMP and then transferred to the acceptor end of tRNA(Ala). Also edits incorrectly charged tRNA(Ala) via its editing domain.</text>
</comment>
<keyword evidence="12" id="KW-0496">Mitochondrion</keyword>
<dbReference type="PANTHER" id="PTHR11777">
    <property type="entry name" value="ALANYL-TRNA SYNTHETASE"/>
    <property type="match status" value="1"/>
</dbReference>
<dbReference type="InterPro" id="IPR050058">
    <property type="entry name" value="Ala-tRNA_ligase"/>
</dbReference>
<dbReference type="InterPro" id="IPR018164">
    <property type="entry name" value="Ala-tRNA-synth_IIc_N"/>
</dbReference>
<dbReference type="InterPro" id="IPR018165">
    <property type="entry name" value="Ala-tRNA-synth_IIc_core"/>
</dbReference>
<evidence type="ECO:0000313" key="15">
    <source>
        <dbReference type="Proteomes" id="UP000239899"/>
    </source>
</evidence>
<dbReference type="GO" id="GO:0009507">
    <property type="term" value="C:chloroplast"/>
    <property type="evidence" value="ECO:0007669"/>
    <property type="project" value="TreeGrafter"/>
</dbReference>
<organism evidence="14 15">
    <name type="scientific">Chlorella sorokiniana</name>
    <name type="common">Freshwater green alga</name>
    <dbReference type="NCBI Taxonomy" id="3076"/>
    <lineage>
        <taxon>Eukaryota</taxon>
        <taxon>Viridiplantae</taxon>
        <taxon>Chlorophyta</taxon>
        <taxon>core chlorophytes</taxon>
        <taxon>Trebouxiophyceae</taxon>
        <taxon>Chlorellales</taxon>
        <taxon>Chlorellaceae</taxon>
        <taxon>Chlorella clade</taxon>
        <taxon>Chlorella</taxon>
    </lineage>
</organism>
<dbReference type="Gene3D" id="3.30.980.10">
    <property type="entry name" value="Threonyl-trna Synthetase, Chain A, domain 2"/>
    <property type="match status" value="1"/>
</dbReference>
<accession>A0A2P6TVB3</accession>
<dbReference type="InterPro" id="IPR018162">
    <property type="entry name" value="Ala-tRNA-ligase_IIc_anticod-bd"/>
</dbReference>
<dbReference type="NCBIfam" id="TIGR00344">
    <property type="entry name" value="alaS"/>
    <property type="match status" value="1"/>
</dbReference>
<keyword evidence="3 12" id="KW-0436">Ligase</keyword>
<dbReference type="InterPro" id="IPR003156">
    <property type="entry name" value="DHHA1_dom"/>
</dbReference>
<keyword evidence="5 12" id="KW-0547">Nucleotide-binding</keyword>
<dbReference type="InterPro" id="IPR012947">
    <property type="entry name" value="tRNA_SAD"/>
</dbReference>
<dbReference type="AlphaFoldDB" id="A0A2P6TVB3"/>
<evidence type="ECO:0000256" key="2">
    <source>
        <dbReference type="ARBA" id="ARBA00022555"/>
    </source>
</evidence>
<dbReference type="PANTHER" id="PTHR11777:SF9">
    <property type="entry name" value="ALANINE--TRNA LIGASE, CYTOPLASMIC"/>
    <property type="match status" value="1"/>
</dbReference>
<comment type="similarity">
    <text evidence="1">Belongs to the class-II aminoacyl-tRNA synthetase family. Alax-L subfamily.</text>
</comment>
<dbReference type="Gene3D" id="2.40.30.130">
    <property type="match status" value="1"/>
</dbReference>
<dbReference type="GO" id="GO:0005524">
    <property type="term" value="F:ATP binding"/>
    <property type="evidence" value="ECO:0007669"/>
    <property type="project" value="UniProtKB-UniRule"/>
</dbReference>
<keyword evidence="9 12" id="KW-0648">Protein biosynthesis</keyword>
<name>A0A2P6TVB3_CHLSO</name>
<dbReference type="PRINTS" id="PR00980">
    <property type="entry name" value="TRNASYNTHALA"/>
</dbReference>
<protein>
    <recommendedName>
        <fullName evidence="12">Alanine--tRNA ligase</fullName>
        <ecNumber evidence="12">6.1.1.7</ecNumber>
    </recommendedName>
    <alternativeName>
        <fullName evidence="12">Alanyl-tRNA synthetase</fullName>
        <shortName evidence="12">AlaRS</shortName>
    </alternativeName>
</protein>
<dbReference type="OrthoDB" id="2423964at2759"/>
<evidence type="ECO:0000256" key="4">
    <source>
        <dbReference type="ARBA" id="ARBA00022723"/>
    </source>
</evidence>
<dbReference type="SUPFAM" id="SSF50447">
    <property type="entry name" value="Translation proteins"/>
    <property type="match status" value="1"/>
</dbReference>
<gene>
    <name evidence="14" type="ORF">C2E21_3545</name>
</gene>
<keyword evidence="12" id="KW-0963">Cytoplasm</keyword>
<feature type="binding site" evidence="12">
    <location>
        <position position="600"/>
    </location>
    <ligand>
        <name>Zn(2+)</name>
        <dbReference type="ChEBI" id="CHEBI:29105"/>
    </ligand>
</feature>
<evidence type="ECO:0000256" key="5">
    <source>
        <dbReference type="ARBA" id="ARBA00022741"/>
    </source>
</evidence>
<dbReference type="FunFam" id="3.30.930.10:FF:000011">
    <property type="entry name" value="Alanine--tRNA ligase, cytoplasmic"/>
    <property type="match status" value="1"/>
</dbReference>
<dbReference type="InterPro" id="IPR045864">
    <property type="entry name" value="aa-tRNA-synth_II/BPL/LPL"/>
</dbReference>
<dbReference type="GO" id="GO:0070143">
    <property type="term" value="P:mitochondrial alanyl-tRNA aminoacylation"/>
    <property type="evidence" value="ECO:0007669"/>
    <property type="project" value="UniProtKB-UniRule"/>
</dbReference>
<dbReference type="GO" id="GO:0004813">
    <property type="term" value="F:alanine-tRNA ligase activity"/>
    <property type="evidence" value="ECO:0007669"/>
    <property type="project" value="UniProtKB-UniRule"/>
</dbReference>
<comment type="subunit">
    <text evidence="12">Monomer.</text>
</comment>
<dbReference type="InterPro" id="IPR023033">
    <property type="entry name" value="Ala_tRNA_ligase_euk/bac"/>
</dbReference>
<comment type="subcellular location">
    <subcellularLocation>
        <location evidence="12">Mitochondrion</location>
    </subcellularLocation>
    <subcellularLocation>
        <location evidence="12">Cytoplasm</location>
    </subcellularLocation>
</comment>
<comment type="domain">
    <text evidence="12">Consists of three domains; the N-terminal catalytic domain, the editing domain and the C-terminal C-Ala domain. The editing domain removes incorrectly charged amino acids, while the C-Ala domain, along with tRNA(Ala), serves as a bridge to cooperatively bring together the editing and aminoacylation centers thus stimulating deacylation of misacylated tRNAs.</text>
</comment>
<sequence length="968" mass="104801">MGSGGDSNSLEWPVARVRSAFIDFFRAKEHTHVPSSLVVPVNDPTLLFSNAGMNQFKPIFLGTVDPSSDFAKLKRAANSQKCIRAGGKHNDLDDVGKDNYHHTFFEMLGNWSFGDYFKREAITWAWELLTEVYKLPSDRLYATYFGGDEAQGLPADEEARQIWLQYLPADRVLPFGCKDNFWEMGDQGPCGPCTEIHFDRIGGRHVPELVNMDDPNVLEIWNLVFIQFNREPSGELVNLPAKHVDTGAGLERVTSVLQGKMSNYATDVFGPLFEAIQKATGHPEPYTDRLGAEDVGNKDMAYRVVADHIRTLCFAIADGARPGNEGREYVLRRVLRRAVRYGREVLGAKEGFFSQLVDAVAEHMGDAYPELRRARDQIREIIADEEATFSRTLVKGLEQFHKMAASAKDGKLAGRDAFTLWDTYGFPVDLTELMAQEAGLHVDMVGFQQAMEEAKELSRAGQKKGAAANLKFQAAETAWLQNSGVPLTNDEPKYAQADVATKVLAILGKDGFVQSTKELPADSAVGLVLQDTSFYAESGGQCADTGAIAAASGAWPVEDCIVAAGYVLHLGQQPEGEIKVGDDVTSKVDYARRDKIMPNHTFTHVLNYALRKVLGDHVSQKGSIVEPERLRFDFSNNGIVDTAKLAEVDAICQQFVAQPLDVYKKEVPLAENDHTLALYKKEVPLAEAKAINGLRAVFGEVYPDPVRVVSVGKSVDELVADPANDANMAFPIEFCGGTHLDNTGAARAFALLTEEGISKGVRRIVAVTGEEAQAAIALADQLAAQVEAAGKLPIEELSSEVKALTQTVSSATIPAVRKAALQDALTALVRRVLDHEKKAAAANKEKAVAAAVEASDAAAERGDKFLVTKIDVGLDSKALQEAWNAIQKKHPALPVLFVSAGEDKAMAYAGVPQDLSKELPAGEWVKEALTQLGGKGGGKPTTAQGSGPDVAKVDDALAAATKLAGLKL</sequence>
<dbReference type="InterPro" id="IPR002318">
    <property type="entry name" value="Ala-tRNA-lgiase_IIc"/>
</dbReference>
<evidence type="ECO:0000256" key="3">
    <source>
        <dbReference type="ARBA" id="ARBA00022598"/>
    </source>
</evidence>
<dbReference type="InterPro" id="IPR009000">
    <property type="entry name" value="Transl_B-barrel_sf"/>
</dbReference>
<dbReference type="SUPFAM" id="SSF55681">
    <property type="entry name" value="Class II aaRS and biotin synthetases"/>
    <property type="match status" value="1"/>
</dbReference>
<dbReference type="EMBL" id="LHPG02000006">
    <property type="protein sequence ID" value="PRW58001.1"/>
    <property type="molecule type" value="Genomic_DNA"/>
</dbReference>
<evidence type="ECO:0000256" key="12">
    <source>
        <dbReference type="HAMAP-Rule" id="MF_03133"/>
    </source>
</evidence>
<dbReference type="GO" id="GO:0002161">
    <property type="term" value="F:aminoacyl-tRNA deacylase activity"/>
    <property type="evidence" value="ECO:0007669"/>
    <property type="project" value="TreeGrafter"/>
</dbReference>
<feature type="binding site" evidence="12">
    <location>
        <position position="604"/>
    </location>
    <ligand>
        <name>Zn(2+)</name>
        <dbReference type="ChEBI" id="CHEBI:29105"/>
    </ligand>
</feature>
<evidence type="ECO:0000256" key="8">
    <source>
        <dbReference type="ARBA" id="ARBA00022884"/>
    </source>
</evidence>
<evidence type="ECO:0000256" key="11">
    <source>
        <dbReference type="ARBA" id="ARBA00048300"/>
    </source>
</evidence>
<dbReference type="GO" id="GO:0005739">
    <property type="term" value="C:mitochondrion"/>
    <property type="evidence" value="ECO:0007669"/>
    <property type="project" value="UniProtKB-SubCell"/>
</dbReference>
<dbReference type="STRING" id="3076.A0A2P6TVB3"/>
<evidence type="ECO:0000256" key="1">
    <source>
        <dbReference type="ARBA" id="ARBA00008429"/>
    </source>
</evidence>
<dbReference type="CDD" id="cd00673">
    <property type="entry name" value="AlaRS_core"/>
    <property type="match status" value="1"/>
</dbReference>
<dbReference type="GO" id="GO:0000049">
    <property type="term" value="F:tRNA binding"/>
    <property type="evidence" value="ECO:0007669"/>
    <property type="project" value="UniProtKB-KW"/>
</dbReference>
<evidence type="ECO:0000256" key="6">
    <source>
        <dbReference type="ARBA" id="ARBA00022833"/>
    </source>
</evidence>
<evidence type="ECO:0000313" key="14">
    <source>
        <dbReference type="EMBL" id="PRW58001.1"/>
    </source>
</evidence>
<keyword evidence="6 12" id="KW-0862">Zinc</keyword>
<keyword evidence="15" id="KW-1185">Reference proteome</keyword>
<reference evidence="14 15" key="1">
    <citation type="journal article" date="2018" name="Plant J.">
        <title>Genome sequences of Chlorella sorokiniana UTEX 1602 and Micractinium conductrix SAG 241.80: implications to maltose excretion by a green alga.</title>
        <authorList>
            <person name="Arriola M.B."/>
            <person name="Velmurugan N."/>
            <person name="Zhang Y."/>
            <person name="Plunkett M.H."/>
            <person name="Hondzo H."/>
            <person name="Barney B.M."/>
        </authorList>
    </citation>
    <scope>NUCLEOTIDE SEQUENCE [LARGE SCALE GENOMIC DNA]</scope>
    <source>
        <strain evidence="15">UTEX 1602</strain>
    </source>
</reference>
<comment type="catalytic activity">
    <reaction evidence="11 12">
        <text>tRNA(Ala) + L-alanine + ATP = L-alanyl-tRNA(Ala) + AMP + diphosphate</text>
        <dbReference type="Rhea" id="RHEA:12540"/>
        <dbReference type="Rhea" id="RHEA-COMP:9657"/>
        <dbReference type="Rhea" id="RHEA-COMP:9923"/>
        <dbReference type="ChEBI" id="CHEBI:30616"/>
        <dbReference type="ChEBI" id="CHEBI:33019"/>
        <dbReference type="ChEBI" id="CHEBI:57972"/>
        <dbReference type="ChEBI" id="CHEBI:78442"/>
        <dbReference type="ChEBI" id="CHEBI:78497"/>
        <dbReference type="ChEBI" id="CHEBI:456215"/>
        <dbReference type="EC" id="6.1.1.7"/>
    </reaction>
</comment>
<feature type="domain" description="Alanyl-transfer RNA synthetases family profile" evidence="13">
    <location>
        <begin position="12"/>
        <end position="778"/>
    </location>
</feature>
<dbReference type="FunFam" id="3.10.310.40:FF:000001">
    <property type="entry name" value="Alanine--tRNA ligase"/>
    <property type="match status" value="1"/>
</dbReference>
<evidence type="ECO:0000256" key="7">
    <source>
        <dbReference type="ARBA" id="ARBA00022840"/>
    </source>
</evidence>
<dbReference type="Pfam" id="PF26023">
    <property type="entry name" value="ALA1"/>
    <property type="match status" value="1"/>
</dbReference>